<gene>
    <name evidence="1" type="ORF">ATF69_3842</name>
</gene>
<dbReference type="RefSeq" id="WP_056746325.1">
    <property type="nucleotide sequence ID" value="NZ_CAXUPI020000002.1"/>
</dbReference>
<reference evidence="1 2" key="1">
    <citation type="journal article" date="2015" name="Stand. Genomic Sci.">
        <title>Genomic Encyclopedia of Bacterial and Archaeal Type Strains, Phase III: the genomes of soil and plant-associated and newly described type strains.</title>
        <authorList>
            <person name="Whitman W.B."/>
            <person name="Woyke T."/>
            <person name="Klenk H.P."/>
            <person name="Zhou Y."/>
            <person name="Lilburn T.G."/>
            <person name="Beck B.J."/>
            <person name="De Vos P."/>
            <person name="Vandamme P."/>
            <person name="Eisen J.A."/>
            <person name="Garrity G."/>
            <person name="Hugenholtz P."/>
            <person name="Kyrpides N.C."/>
        </authorList>
    </citation>
    <scope>NUCLEOTIDE SEQUENCE [LARGE SCALE GENOMIC DNA]</scope>
    <source>
        <strain evidence="1 2">DSM 64</strain>
    </source>
</reference>
<name>A0A561XFI6_ACIDE</name>
<dbReference type="EMBL" id="VJWE01000016">
    <property type="protein sequence ID" value="TWG34827.1"/>
    <property type="molecule type" value="Genomic_DNA"/>
</dbReference>
<proteinExistence type="predicted"/>
<dbReference type="PROSITE" id="PS51257">
    <property type="entry name" value="PROKAR_LIPOPROTEIN"/>
    <property type="match status" value="1"/>
</dbReference>
<comment type="caution">
    <text evidence="1">The sequence shown here is derived from an EMBL/GenBank/DDBJ whole genome shotgun (WGS) entry which is preliminary data.</text>
</comment>
<dbReference type="GO" id="GO:0042597">
    <property type="term" value="C:periplasmic space"/>
    <property type="evidence" value="ECO:0007669"/>
    <property type="project" value="InterPro"/>
</dbReference>
<sequence length="155" mass="17063">MKPWIKKTLMGIFGASIAVGGLTACSSGHHQRGPMTAEKMAEVRGKMVDRVSSKLDLNEVQKTKLNALADQLEAQRAAFVGKTADPRAEVQAIVAGDKFDRVRAQSLLEDKTRAVQAHSPAVVNAMADFYDSLNPDQQQKVRELMQRRKGWMARG</sequence>
<evidence type="ECO:0000313" key="2">
    <source>
        <dbReference type="Proteomes" id="UP000321485"/>
    </source>
</evidence>
<dbReference type="Proteomes" id="UP000321485">
    <property type="component" value="Unassembled WGS sequence"/>
</dbReference>
<accession>A0A561XFI6</accession>
<dbReference type="AlphaFoldDB" id="A0A561XFI6"/>
<protein>
    <submittedName>
        <fullName evidence="1">LTXXQ motif family protein</fullName>
    </submittedName>
</protein>
<dbReference type="InterPro" id="IPR012899">
    <property type="entry name" value="LTXXQ"/>
</dbReference>
<evidence type="ECO:0000313" key="1">
    <source>
        <dbReference type="EMBL" id="TWG34827.1"/>
    </source>
</evidence>
<dbReference type="Gene3D" id="1.20.120.1490">
    <property type="match status" value="1"/>
</dbReference>
<dbReference type="GeneID" id="51112886"/>
<organism evidence="1 2">
    <name type="scientific">Acidovorax delafieldii</name>
    <name type="common">Pseudomonas delafieldii</name>
    <dbReference type="NCBI Taxonomy" id="47920"/>
    <lineage>
        <taxon>Bacteria</taxon>
        <taxon>Pseudomonadati</taxon>
        <taxon>Pseudomonadota</taxon>
        <taxon>Betaproteobacteria</taxon>
        <taxon>Burkholderiales</taxon>
        <taxon>Comamonadaceae</taxon>
        <taxon>Acidovorax</taxon>
    </lineage>
</organism>
<dbReference type="CDD" id="cd09916">
    <property type="entry name" value="CpxP_like"/>
    <property type="match status" value="1"/>
</dbReference>
<dbReference type="Pfam" id="PF07813">
    <property type="entry name" value="LTXXQ"/>
    <property type="match status" value="1"/>
</dbReference>